<proteinExistence type="predicted"/>
<accession>A0A084Y2F9</accession>
<evidence type="ECO:0000313" key="3">
    <source>
        <dbReference type="Proteomes" id="UP000019812"/>
    </source>
</evidence>
<dbReference type="EMBL" id="JDSS02000019">
    <property type="protein sequence ID" value="KFB68903.1"/>
    <property type="molecule type" value="Genomic_DNA"/>
</dbReference>
<comment type="caution">
    <text evidence="2">The sequence shown here is derived from an EMBL/GenBank/DDBJ whole genome shotgun (WGS) entry which is preliminary data.</text>
</comment>
<gene>
    <name evidence="2" type="ORF">CAPSK01_001758</name>
</gene>
<evidence type="ECO:0000256" key="1">
    <source>
        <dbReference type="SAM" id="MobiDB-lite"/>
    </source>
</evidence>
<dbReference type="Proteomes" id="UP000019812">
    <property type="component" value="Unassembled WGS sequence"/>
</dbReference>
<feature type="region of interest" description="Disordered" evidence="1">
    <location>
        <begin position="55"/>
        <end position="84"/>
    </location>
</feature>
<protein>
    <submittedName>
        <fullName evidence="2">Uncharacterized protein</fullName>
    </submittedName>
</protein>
<sequence>MLMKPPTVPANYANSPSYEDLVNALEQIRHVTAPTPDDGGHHEAAHDLADAMLKRASSTRRSAEPSTRCRTTMSARTEAERKVQRPYSVRCNAELEGYGQL</sequence>
<name>A0A084Y2F9_9PROT</name>
<feature type="compositionally biased region" description="Polar residues" evidence="1">
    <location>
        <begin position="64"/>
        <end position="75"/>
    </location>
</feature>
<dbReference type="AlphaFoldDB" id="A0A084Y2F9"/>
<reference evidence="2 3" key="1">
    <citation type="submission" date="2014-07" db="EMBL/GenBank/DDBJ databases">
        <title>Expanding our view of genomic diversity in Candidatus Accumulibacter clades.</title>
        <authorList>
            <person name="Skennerton C.T."/>
            <person name="Barr J.J."/>
            <person name="Slater F.R."/>
            <person name="Bond P.L."/>
            <person name="Tyson G.W."/>
        </authorList>
    </citation>
    <scope>NUCLEOTIDE SEQUENCE [LARGE SCALE GENOMIC DNA]</scope>
    <source>
        <strain evidence="3">SK-01</strain>
    </source>
</reference>
<organism evidence="2 3">
    <name type="scientific">Candidatus Accumulibacter vicinus</name>
    <dbReference type="NCBI Taxonomy" id="2954382"/>
    <lineage>
        <taxon>Bacteria</taxon>
        <taxon>Pseudomonadati</taxon>
        <taxon>Pseudomonadota</taxon>
        <taxon>Betaproteobacteria</taxon>
        <taxon>Candidatus Accumulibacter</taxon>
    </lineage>
</organism>
<evidence type="ECO:0000313" key="2">
    <source>
        <dbReference type="EMBL" id="KFB68903.1"/>
    </source>
</evidence>
<dbReference type="STRING" id="1457154.CAPSK01_001758"/>
<dbReference type="RefSeq" id="WP_034924750.1">
    <property type="nucleotide sequence ID" value="NZ_JDSS02000019.1"/>
</dbReference>